<comment type="caution">
    <text evidence="2">The sequence shown here is derived from an EMBL/GenBank/DDBJ whole genome shotgun (WGS) entry which is preliminary data.</text>
</comment>
<dbReference type="Pfam" id="PF18185">
    <property type="entry name" value="STALD"/>
    <property type="match status" value="1"/>
</dbReference>
<proteinExistence type="predicted"/>
<evidence type="ECO:0000313" key="2">
    <source>
        <dbReference type="EMBL" id="ETW95418.1"/>
    </source>
</evidence>
<dbReference type="EMBL" id="AZHX01002318">
    <property type="protein sequence ID" value="ETW95418.1"/>
    <property type="molecule type" value="Genomic_DNA"/>
</dbReference>
<dbReference type="Gene3D" id="3.40.50.450">
    <property type="match status" value="1"/>
</dbReference>
<organism evidence="2 3">
    <name type="scientific">Candidatus Entotheonella gemina</name>
    <dbReference type="NCBI Taxonomy" id="1429439"/>
    <lineage>
        <taxon>Bacteria</taxon>
        <taxon>Pseudomonadati</taxon>
        <taxon>Nitrospinota/Tectimicrobiota group</taxon>
        <taxon>Candidatus Tectimicrobiota</taxon>
        <taxon>Candidatus Entotheonellia</taxon>
        <taxon>Candidatus Entotheonellales</taxon>
        <taxon>Candidatus Entotheonellaceae</taxon>
        <taxon>Candidatus Entotheonella</taxon>
    </lineage>
</organism>
<dbReference type="Proteomes" id="UP000019140">
    <property type="component" value="Unassembled WGS sequence"/>
</dbReference>
<protein>
    <recommendedName>
        <fullName evidence="1">NAD(+) hydrolase ThsA Sir2/TIR-associating SLOG domain-containing protein</fullName>
    </recommendedName>
</protein>
<name>W4LBF9_9BACT</name>
<reference evidence="2 3" key="1">
    <citation type="journal article" date="2014" name="Nature">
        <title>An environmental bacterial taxon with a large and distinct metabolic repertoire.</title>
        <authorList>
            <person name="Wilson M.C."/>
            <person name="Mori T."/>
            <person name="Ruckert C."/>
            <person name="Uria A.R."/>
            <person name="Helf M.J."/>
            <person name="Takada K."/>
            <person name="Gernert C."/>
            <person name="Steffens U.A."/>
            <person name="Heycke N."/>
            <person name="Schmitt S."/>
            <person name="Rinke C."/>
            <person name="Helfrich E.J."/>
            <person name="Brachmann A.O."/>
            <person name="Gurgui C."/>
            <person name="Wakimoto T."/>
            <person name="Kracht M."/>
            <person name="Crusemann M."/>
            <person name="Hentschel U."/>
            <person name="Abe I."/>
            <person name="Matsunaga S."/>
            <person name="Kalinowski J."/>
            <person name="Takeyama H."/>
            <person name="Piel J."/>
        </authorList>
    </citation>
    <scope>NUCLEOTIDE SEQUENCE [LARGE SCALE GENOMIC DNA]</scope>
    <source>
        <strain evidence="3">TSY2</strain>
    </source>
</reference>
<evidence type="ECO:0000313" key="3">
    <source>
        <dbReference type="Proteomes" id="UP000019140"/>
    </source>
</evidence>
<feature type="domain" description="NAD(+) hydrolase ThsA Sir2/TIR-associating SLOG" evidence="1">
    <location>
        <begin position="3"/>
        <end position="196"/>
    </location>
</feature>
<accession>W4LBF9</accession>
<dbReference type="InterPro" id="IPR041486">
    <property type="entry name" value="ThsA_STALD"/>
</dbReference>
<dbReference type="HOGENOM" id="CLU_833380_0_0_7"/>
<keyword evidence="3" id="KW-1185">Reference proteome</keyword>
<evidence type="ECO:0000259" key="1">
    <source>
        <dbReference type="Pfam" id="PF18185"/>
    </source>
</evidence>
<dbReference type="AlphaFoldDB" id="W4LBF9"/>
<gene>
    <name evidence="2" type="ORF">ETSY2_48155</name>
</gene>
<sequence length="333" mass="38253">MLNVLATGGYDDMTDPEALAEIKDFTKCLGQEIIDQGHRLLNECQNQFDQVLAEGASEQLNHNKTELEDRVNSYKLQDTEKPAHNIGPIYDSVRKDWNLTRVTLDIPEVIKKADIIILVRGGNRSYVRANWARLANKPLLPVARFGYAARHIYEAELRDFDHKYANYLPQVVYQDLNRRDIDISELARRAVQLVEKLCLSWQAFVVMSFSDRDDLIDLSDTFVSCCEEFGYSCEKVNEDNTVTRIVPAIWQKIRSGAFVIVDLTVPSHNVYYELGYAEALGKELVVTAKEGTDLPFDIRDLPVIYWTNQRDLKERLRGKIASITAQQRKNNHR</sequence>